<dbReference type="AlphaFoldDB" id="A0A5B7JPA5"/>
<dbReference type="Proteomes" id="UP000324222">
    <property type="component" value="Unassembled WGS sequence"/>
</dbReference>
<dbReference type="EMBL" id="VSRR010100417">
    <property type="protein sequence ID" value="MPC94947.1"/>
    <property type="molecule type" value="Genomic_DNA"/>
</dbReference>
<keyword evidence="2" id="KW-1185">Reference proteome</keyword>
<reference evidence="1 2" key="1">
    <citation type="submission" date="2019-05" db="EMBL/GenBank/DDBJ databases">
        <title>Another draft genome of Portunus trituberculatus and its Hox gene families provides insights of decapod evolution.</title>
        <authorList>
            <person name="Jeong J.-H."/>
            <person name="Song I."/>
            <person name="Kim S."/>
            <person name="Choi T."/>
            <person name="Kim D."/>
            <person name="Ryu S."/>
            <person name="Kim W."/>
        </authorList>
    </citation>
    <scope>NUCLEOTIDE SEQUENCE [LARGE SCALE GENOMIC DNA]</scope>
    <source>
        <tissue evidence="1">Muscle</tissue>
    </source>
</reference>
<accession>A0A5B7JPA5</accession>
<evidence type="ECO:0000313" key="2">
    <source>
        <dbReference type="Proteomes" id="UP000324222"/>
    </source>
</evidence>
<protein>
    <submittedName>
        <fullName evidence="1">Uncharacterized protein</fullName>
    </submittedName>
</protein>
<evidence type="ECO:0000313" key="1">
    <source>
        <dbReference type="EMBL" id="MPC94947.1"/>
    </source>
</evidence>
<organism evidence="1 2">
    <name type="scientific">Portunus trituberculatus</name>
    <name type="common">Swimming crab</name>
    <name type="synonym">Neptunus trituberculatus</name>
    <dbReference type="NCBI Taxonomy" id="210409"/>
    <lineage>
        <taxon>Eukaryota</taxon>
        <taxon>Metazoa</taxon>
        <taxon>Ecdysozoa</taxon>
        <taxon>Arthropoda</taxon>
        <taxon>Crustacea</taxon>
        <taxon>Multicrustacea</taxon>
        <taxon>Malacostraca</taxon>
        <taxon>Eumalacostraca</taxon>
        <taxon>Eucarida</taxon>
        <taxon>Decapoda</taxon>
        <taxon>Pleocyemata</taxon>
        <taxon>Brachyura</taxon>
        <taxon>Eubrachyura</taxon>
        <taxon>Portunoidea</taxon>
        <taxon>Portunidae</taxon>
        <taxon>Portuninae</taxon>
        <taxon>Portunus</taxon>
    </lineage>
</organism>
<gene>
    <name evidence="1" type="ORF">E2C01_090139</name>
</gene>
<comment type="caution">
    <text evidence="1">The sequence shown here is derived from an EMBL/GenBank/DDBJ whole genome shotgun (WGS) entry which is preliminary data.</text>
</comment>
<name>A0A5B7JPA5_PORTR</name>
<sequence length="21" mass="2559">MTRDVRWRTLLVFLIALEVRA</sequence>
<proteinExistence type="predicted"/>